<organism evidence="1 2">
    <name type="scientific">Blepharisma stoltei</name>
    <dbReference type="NCBI Taxonomy" id="1481888"/>
    <lineage>
        <taxon>Eukaryota</taxon>
        <taxon>Sar</taxon>
        <taxon>Alveolata</taxon>
        <taxon>Ciliophora</taxon>
        <taxon>Postciliodesmatophora</taxon>
        <taxon>Heterotrichea</taxon>
        <taxon>Heterotrichida</taxon>
        <taxon>Blepharismidae</taxon>
        <taxon>Blepharisma</taxon>
    </lineage>
</organism>
<comment type="caution">
    <text evidence="1">The sequence shown here is derived from an EMBL/GenBank/DDBJ whole genome shotgun (WGS) entry which is preliminary data.</text>
</comment>
<keyword evidence="2" id="KW-1185">Reference proteome</keyword>
<name>A0AAU9JUI7_9CILI</name>
<reference evidence="1" key="1">
    <citation type="submission" date="2021-09" db="EMBL/GenBank/DDBJ databases">
        <authorList>
            <consortium name="AG Swart"/>
            <person name="Singh M."/>
            <person name="Singh A."/>
            <person name="Seah K."/>
            <person name="Emmerich C."/>
        </authorList>
    </citation>
    <scope>NUCLEOTIDE SEQUENCE</scope>
    <source>
        <strain evidence="1">ATCC30299</strain>
    </source>
</reference>
<gene>
    <name evidence="1" type="ORF">BSTOLATCC_MIC36340</name>
</gene>
<dbReference type="EMBL" id="CAJZBQ010000036">
    <property type="protein sequence ID" value="CAG9324554.1"/>
    <property type="molecule type" value="Genomic_DNA"/>
</dbReference>
<accession>A0AAU9JUI7</accession>
<evidence type="ECO:0000313" key="1">
    <source>
        <dbReference type="EMBL" id="CAG9324554.1"/>
    </source>
</evidence>
<evidence type="ECO:0000313" key="2">
    <source>
        <dbReference type="Proteomes" id="UP001162131"/>
    </source>
</evidence>
<proteinExistence type="predicted"/>
<dbReference type="Proteomes" id="UP001162131">
    <property type="component" value="Unassembled WGS sequence"/>
</dbReference>
<dbReference type="AlphaFoldDB" id="A0AAU9JUI7"/>
<sequence length="174" mass="20103">MKNIRYKERSKRFKTPNPYLYTKLPDAHTIMPIFFLPKSDDCNASEIKKLQVKKSESVIRNKFEIKLPILSIEENKIIEKIIGSSPKEFKVEPKDDGLRNLAGKSFDSSSRQIMVEFIPEKNDFGVNISKSVKLQPIIPILPSKKTIKYFNQPVRSISFKRERLSNSNGIFVVL</sequence>
<protein>
    <submittedName>
        <fullName evidence="1">Uncharacterized protein</fullName>
    </submittedName>
</protein>